<sequence>MWTFIQKNTWFRYVIAGMVSFGLFLGLYHIITVEGADNNPRFMMIRLEDIGPGGYYSTLEGIGKLRAVLSYLNEQNVHYSLAVIPRWKNIMPDGTRYDRSIDQLDNSYIQSFDKVLREAAQSNGTIGMHGYTHQVGDERREDGHQASGIGNEFNVPDVPETMTAAFALNRVKEGLSRFQAAGFMPHFWEAPHYHTTPEQDKVFRSYFGLQYQPDTSINSNPPFAQYENVLNTSNGIPSFGNVYVPTTLSYIPSGKDEKFILNQLGKMERINSFFYHPFLEFSHLEPVLDEWGSPVVKDGIPAYQYMHDNKSVLQKLITQLHQKGYPFYSIHDYIPFTPAQRLKIGSAKSTLVQVGHVTGRSEADIVSWDKKTGNIAVTQGKFSAIRNESQPAPQTAATIPYVDGSAFALNSRDNQHKEGLWVVTPTGKLEAYSSLANGFTKKQSWKIPANRWYDLYELRQPNGDCILAGQSIDRSQLLGVYVHGNEVKPIKPYTFRTSSSRDLIVRNVKNQNRQSLLLFKENTSQGVEFELDKTAMQWNLNKVFLDIPEELGNIRFGDFNGDGKEDILRYDAKNMTSRVYQGTTENEYQLLSVFGPWGKANGRIVVADFDGNGKDDIARYPSDDAFLDVALSFQSQNAKE</sequence>
<keyword evidence="3" id="KW-1185">Reference proteome</keyword>
<dbReference type="Gene3D" id="2.40.128.340">
    <property type="match status" value="1"/>
</dbReference>
<dbReference type="Gene3D" id="3.20.20.370">
    <property type="entry name" value="Glycoside hydrolase/deacetylase"/>
    <property type="match status" value="1"/>
</dbReference>
<dbReference type="GO" id="GO:0005975">
    <property type="term" value="P:carbohydrate metabolic process"/>
    <property type="evidence" value="ECO:0007669"/>
    <property type="project" value="InterPro"/>
</dbReference>
<dbReference type="InterPro" id="IPR018763">
    <property type="entry name" value="DUF2334"/>
</dbReference>
<comment type="caution">
    <text evidence="2">The sequence shown here is derived from an EMBL/GenBank/DDBJ whole genome shotgun (WGS) entry which is preliminary data.</text>
</comment>
<keyword evidence="1" id="KW-0472">Membrane</keyword>
<keyword evidence="1" id="KW-1133">Transmembrane helix</keyword>
<evidence type="ECO:0000313" key="2">
    <source>
        <dbReference type="EMBL" id="OPH57570.1"/>
    </source>
</evidence>
<organism evidence="2 3">
    <name type="scientific">Paenibacillus ferrarius</name>
    <dbReference type="NCBI Taxonomy" id="1469647"/>
    <lineage>
        <taxon>Bacteria</taxon>
        <taxon>Bacillati</taxon>
        <taxon>Bacillota</taxon>
        <taxon>Bacilli</taxon>
        <taxon>Bacillales</taxon>
        <taxon>Paenibacillaceae</taxon>
        <taxon>Paenibacillus</taxon>
    </lineage>
</organism>
<protein>
    <recommendedName>
        <fullName evidence="4">DUF2334 domain-containing protein</fullName>
    </recommendedName>
</protein>
<feature type="transmembrane region" description="Helical" evidence="1">
    <location>
        <begin position="12"/>
        <end position="31"/>
    </location>
</feature>
<dbReference type="Pfam" id="PF10096">
    <property type="entry name" value="DUF2334"/>
    <property type="match status" value="1"/>
</dbReference>
<dbReference type="SUPFAM" id="SSF88713">
    <property type="entry name" value="Glycoside hydrolase/deacetylase"/>
    <property type="match status" value="1"/>
</dbReference>
<evidence type="ECO:0000256" key="1">
    <source>
        <dbReference type="SAM" id="Phobius"/>
    </source>
</evidence>
<dbReference type="AlphaFoldDB" id="A0A1V4HJY7"/>
<reference evidence="3" key="1">
    <citation type="submission" date="2016-07" db="EMBL/GenBank/DDBJ databases">
        <authorList>
            <person name="Florea S."/>
            <person name="Webb J.S."/>
            <person name="Jaromczyk J."/>
            <person name="Schardl C.L."/>
        </authorList>
    </citation>
    <scope>NUCLEOTIDE SEQUENCE [LARGE SCALE GENOMIC DNA]</scope>
    <source>
        <strain evidence="3">CY1</strain>
    </source>
</reference>
<accession>A0A1V4HJY7</accession>
<keyword evidence="1" id="KW-0812">Transmembrane</keyword>
<dbReference type="Proteomes" id="UP000190626">
    <property type="component" value="Unassembled WGS sequence"/>
</dbReference>
<dbReference type="InterPro" id="IPR011330">
    <property type="entry name" value="Glyco_hydro/deAcase_b/a-brl"/>
</dbReference>
<proteinExistence type="predicted"/>
<name>A0A1V4HJY7_9BACL</name>
<evidence type="ECO:0008006" key="4">
    <source>
        <dbReference type="Google" id="ProtNLM"/>
    </source>
</evidence>
<gene>
    <name evidence="2" type="ORF">BC351_03335</name>
</gene>
<dbReference type="SUPFAM" id="SSF69318">
    <property type="entry name" value="Integrin alpha N-terminal domain"/>
    <property type="match status" value="1"/>
</dbReference>
<dbReference type="OrthoDB" id="2339428at2"/>
<dbReference type="STRING" id="1469647.BC351_03335"/>
<dbReference type="EMBL" id="MBTG01000012">
    <property type="protein sequence ID" value="OPH57570.1"/>
    <property type="molecule type" value="Genomic_DNA"/>
</dbReference>
<dbReference type="InterPro" id="IPR028994">
    <property type="entry name" value="Integrin_alpha_N"/>
</dbReference>
<evidence type="ECO:0000313" key="3">
    <source>
        <dbReference type="Proteomes" id="UP000190626"/>
    </source>
</evidence>
<dbReference type="RefSeq" id="WP_079412898.1">
    <property type="nucleotide sequence ID" value="NZ_MBTG01000012.1"/>
</dbReference>